<protein>
    <submittedName>
        <fullName evidence="6">Creatinine amidohydrolase</fullName>
    </submittedName>
</protein>
<dbReference type="InterPro" id="IPR024087">
    <property type="entry name" value="Creatininase-like_sf"/>
</dbReference>
<dbReference type="GO" id="GO:0016811">
    <property type="term" value="F:hydrolase activity, acting on carbon-nitrogen (but not peptide) bonds, in linear amides"/>
    <property type="evidence" value="ECO:0007669"/>
    <property type="project" value="TreeGrafter"/>
</dbReference>
<evidence type="ECO:0000256" key="5">
    <source>
        <dbReference type="ARBA" id="ARBA00024029"/>
    </source>
</evidence>
<dbReference type="SUPFAM" id="SSF102215">
    <property type="entry name" value="Creatininase"/>
    <property type="match status" value="1"/>
</dbReference>
<dbReference type="Pfam" id="PF02633">
    <property type="entry name" value="Creatininase"/>
    <property type="match status" value="1"/>
</dbReference>
<dbReference type="PANTHER" id="PTHR35005">
    <property type="entry name" value="3-DEHYDRO-SCYLLO-INOSOSE HYDROLASE"/>
    <property type="match status" value="1"/>
</dbReference>
<dbReference type="InterPro" id="IPR003785">
    <property type="entry name" value="Creatininase/forma_Hydrolase"/>
</dbReference>
<evidence type="ECO:0000256" key="3">
    <source>
        <dbReference type="ARBA" id="ARBA00022801"/>
    </source>
</evidence>
<dbReference type="Gene3D" id="3.40.50.10310">
    <property type="entry name" value="Creatininase"/>
    <property type="match status" value="1"/>
</dbReference>
<evidence type="ECO:0000256" key="4">
    <source>
        <dbReference type="ARBA" id="ARBA00022833"/>
    </source>
</evidence>
<dbReference type="GO" id="GO:0009231">
    <property type="term" value="P:riboflavin biosynthetic process"/>
    <property type="evidence" value="ECO:0007669"/>
    <property type="project" value="TreeGrafter"/>
</dbReference>
<evidence type="ECO:0000313" key="7">
    <source>
        <dbReference type="Proteomes" id="UP000243904"/>
    </source>
</evidence>
<dbReference type="RefSeq" id="WP_146687997.1">
    <property type="nucleotide sequence ID" value="NZ_LT629750.1"/>
</dbReference>
<dbReference type="Proteomes" id="UP000243904">
    <property type="component" value="Chromosome I"/>
</dbReference>
<gene>
    <name evidence="6" type="ORF">SAMN05444158_3275</name>
</gene>
<evidence type="ECO:0000313" key="6">
    <source>
        <dbReference type="EMBL" id="SDS80537.1"/>
    </source>
</evidence>
<reference evidence="7" key="1">
    <citation type="submission" date="2016-10" db="EMBL/GenBank/DDBJ databases">
        <authorList>
            <person name="Varghese N."/>
            <person name="Submissions S."/>
        </authorList>
    </citation>
    <scope>NUCLEOTIDE SEQUENCE [LARGE SCALE GENOMIC DNA]</scope>
    <source>
        <strain evidence="7">GAS369</strain>
    </source>
</reference>
<comment type="cofactor">
    <cofactor evidence="1">
        <name>Zn(2+)</name>
        <dbReference type="ChEBI" id="CHEBI:29105"/>
    </cofactor>
</comment>
<keyword evidence="7" id="KW-1185">Reference proteome</keyword>
<accession>A0A1H1V6Y8</accession>
<evidence type="ECO:0000256" key="2">
    <source>
        <dbReference type="ARBA" id="ARBA00022723"/>
    </source>
</evidence>
<keyword evidence="2" id="KW-0479">Metal-binding</keyword>
<keyword evidence="4" id="KW-0862">Zinc</keyword>
<dbReference type="PANTHER" id="PTHR35005:SF1">
    <property type="entry name" value="2-AMINO-5-FORMYLAMINO-6-RIBOSYLAMINOPYRIMIDIN-4(3H)-ONE 5'-MONOPHOSPHATE DEFORMYLASE"/>
    <property type="match status" value="1"/>
</dbReference>
<dbReference type="GO" id="GO:0046872">
    <property type="term" value="F:metal ion binding"/>
    <property type="evidence" value="ECO:0007669"/>
    <property type="project" value="UniProtKB-KW"/>
</dbReference>
<name>A0A1H1V6Y8_9BRAD</name>
<keyword evidence="3 6" id="KW-0378">Hydrolase</keyword>
<evidence type="ECO:0000256" key="1">
    <source>
        <dbReference type="ARBA" id="ARBA00001947"/>
    </source>
</evidence>
<organism evidence="6 7">
    <name type="scientific">Bradyrhizobium canariense</name>
    <dbReference type="NCBI Taxonomy" id="255045"/>
    <lineage>
        <taxon>Bacteria</taxon>
        <taxon>Pseudomonadati</taxon>
        <taxon>Pseudomonadota</taxon>
        <taxon>Alphaproteobacteria</taxon>
        <taxon>Hyphomicrobiales</taxon>
        <taxon>Nitrobacteraceae</taxon>
        <taxon>Bradyrhizobium</taxon>
    </lineage>
</organism>
<proteinExistence type="inferred from homology"/>
<comment type="similarity">
    <text evidence="5">Belongs to the creatininase superfamily.</text>
</comment>
<dbReference type="EMBL" id="LT629750">
    <property type="protein sequence ID" value="SDS80537.1"/>
    <property type="molecule type" value="Genomic_DNA"/>
</dbReference>
<sequence>MKHPGQLRERRIEHLTSAEIAEAIAAGARTAILPLGAIEQHGPHLPLSVDSDHADALGLRIAERLGAALVLPTVRVGYSPHHLGFSGTLSVRASTLEAICLDYCSSLAAHGFTRVVLFSGHIGNYPIMRDFEARLAAALAPALQVIVYKDNAAILDAWRKSAQSVAALGSHVGGHADVAETSVMLVLHPEKVRANRAAAGYLGTVDEEFLRRAFVEGIDAISPNGVLGDPTGCSKAIGHAALDAVTDLVVEYATAHGA</sequence>
<dbReference type="AlphaFoldDB" id="A0A1H1V6Y8"/>